<dbReference type="GO" id="GO:0046872">
    <property type="term" value="F:metal ion binding"/>
    <property type="evidence" value="ECO:0007669"/>
    <property type="project" value="UniProtKB-KW"/>
</dbReference>
<dbReference type="AlphaFoldDB" id="A0A9N9TYZ8"/>
<dbReference type="PANTHER" id="PTHR11271:SF37">
    <property type="entry name" value="FAMILY PROTEIN, PUTATIVE (AFU_ORTHOLOGUE AFUA_4G00460)-RELATED"/>
    <property type="match status" value="1"/>
</dbReference>
<protein>
    <recommendedName>
        <fullName evidence="5">Amidohydrolase-related domain-containing protein</fullName>
    </recommendedName>
</protein>
<evidence type="ECO:0000256" key="1">
    <source>
        <dbReference type="ARBA" id="ARBA00001947"/>
    </source>
</evidence>
<proteinExistence type="predicted"/>
<evidence type="ECO:0000259" key="5">
    <source>
        <dbReference type="Pfam" id="PF01979"/>
    </source>
</evidence>
<name>A0A9N9TYZ8_9HYPO</name>
<dbReference type="InterPro" id="IPR011059">
    <property type="entry name" value="Metal-dep_hydrolase_composite"/>
</dbReference>
<dbReference type="InterPro" id="IPR006680">
    <property type="entry name" value="Amidohydro-rel"/>
</dbReference>
<dbReference type="Proteomes" id="UP000754883">
    <property type="component" value="Unassembled WGS sequence"/>
</dbReference>
<accession>A0A9N9TYZ8</accession>
<gene>
    <name evidence="6" type="ORF">CBYS24578_00018111</name>
</gene>
<comment type="cofactor">
    <cofactor evidence="1">
        <name>Zn(2+)</name>
        <dbReference type="ChEBI" id="CHEBI:29105"/>
    </cofactor>
</comment>
<evidence type="ECO:0000256" key="2">
    <source>
        <dbReference type="ARBA" id="ARBA00022723"/>
    </source>
</evidence>
<reference evidence="6 7" key="2">
    <citation type="submission" date="2021-10" db="EMBL/GenBank/DDBJ databases">
        <authorList>
            <person name="Piombo E."/>
        </authorList>
    </citation>
    <scope>NUCLEOTIDE SEQUENCE [LARGE SCALE GENOMIC DNA]</scope>
</reference>
<feature type="domain" description="Amidohydrolase-related" evidence="5">
    <location>
        <begin position="84"/>
        <end position="437"/>
    </location>
</feature>
<dbReference type="Gene3D" id="3.20.20.140">
    <property type="entry name" value="Metal-dependent hydrolases"/>
    <property type="match status" value="1"/>
</dbReference>
<dbReference type="Pfam" id="PF01979">
    <property type="entry name" value="Amidohydro_1"/>
    <property type="match status" value="1"/>
</dbReference>
<dbReference type="GO" id="GO:0019239">
    <property type="term" value="F:deaminase activity"/>
    <property type="evidence" value="ECO:0007669"/>
    <property type="project" value="TreeGrafter"/>
</dbReference>
<dbReference type="GO" id="GO:0005829">
    <property type="term" value="C:cytosol"/>
    <property type="evidence" value="ECO:0007669"/>
    <property type="project" value="TreeGrafter"/>
</dbReference>
<dbReference type="OrthoDB" id="194468at2759"/>
<dbReference type="Gene3D" id="2.30.40.10">
    <property type="entry name" value="Urease, subunit C, domain 1"/>
    <property type="match status" value="1"/>
</dbReference>
<dbReference type="InterPro" id="IPR051607">
    <property type="entry name" value="Metallo-dep_hydrolases"/>
</dbReference>
<evidence type="ECO:0000256" key="4">
    <source>
        <dbReference type="ARBA" id="ARBA00022833"/>
    </source>
</evidence>
<evidence type="ECO:0000256" key="3">
    <source>
        <dbReference type="ARBA" id="ARBA00022801"/>
    </source>
</evidence>
<reference evidence="7" key="1">
    <citation type="submission" date="2019-06" db="EMBL/GenBank/DDBJ databases">
        <authorList>
            <person name="Broberg M."/>
        </authorList>
    </citation>
    <scope>NUCLEOTIDE SEQUENCE [LARGE SCALE GENOMIC DNA]</scope>
</reference>
<keyword evidence="4" id="KW-0862">Zinc</keyword>
<dbReference type="SUPFAM" id="SSF51338">
    <property type="entry name" value="Composite domain of metallo-dependent hydrolases"/>
    <property type="match status" value="2"/>
</dbReference>
<evidence type="ECO:0000313" key="6">
    <source>
        <dbReference type="EMBL" id="CAG9970382.1"/>
    </source>
</evidence>
<keyword evidence="3" id="KW-0378">Hydrolase</keyword>
<dbReference type="PANTHER" id="PTHR11271">
    <property type="entry name" value="GUANINE DEAMINASE"/>
    <property type="match status" value="1"/>
</dbReference>
<sequence length="503" mass="55488">MSFVVLIVVFFSQLSVFFTVAATSTLFRHGTVIGFNQQTQTPNILCNTSILVEGDTITAIFGSHEDGSIHVPPNAEVIPAENLIISPGFIDTHRHTWQTTYRTIASNITLSEYFVRYSPLSEVLNLFSPDDFYLSQLVGIWEALNAGVTSLLDHSHNINSREVANAAIDAYTDSGARVWFGYGFDPTGNFTIPSRATHIRDLAGDQRLSGSLVELGMAFDSWGAVSETDLQEAINVLKNGNLSVLTTHWLDAQWNIRHGPSLFQRLGIINESFPIVMSHGTFITPAEYQLLKDYNHYVSITPESEMHFGHTNYESDLIMDQAALGVDTHATYSGDMVNQARIWLQSVRLRSYKKILDQWKIPRLSPMSVNQAFYLATRAGALALRRPDLGILEVGAKADLVVFDGRSTNMVGWRYPVAAIILHSHVSDVVHVIVGGNFIKRDGKLTAENVANITTEFARSAARIQEEAINAPYHMEGGFVFNPVLPPASGDPVDVVIGEGTGY</sequence>
<evidence type="ECO:0000313" key="7">
    <source>
        <dbReference type="Proteomes" id="UP000754883"/>
    </source>
</evidence>
<dbReference type="SUPFAM" id="SSF51556">
    <property type="entry name" value="Metallo-dependent hydrolases"/>
    <property type="match status" value="1"/>
</dbReference>
<keyword evidence="2" id="KW-0479">Metal-binding</keyword>
<organism evidence="6 7">
    <name type="scientific">Clonostachys byssicola</name>
    <dbReference type="NCBI Taxonomy" id="160290"/>
    <lineage>
        <taxon>Eukaryota</taxon>
        <taxon>Fungi</taxon>
        <taxon>Dikarya</taxon>
        <taxon>Ascomycota</taxon>
        <taxon>Pezizomycotina</taxon>
        <taxon>Sordariomycetes</taxon>
        <taxon>Hypocreomycetidae</taxon>
        <taxon>Hypocreales</taxon>
        <taxon>Bionectriaceae</taxon>
        <taxon>Clonostachys</taxon>
    </lineage>
</organism>
<comment type="caution">
    <text evidence="6">The sequence shown here is derived from an EMBL/GenBank/DDBJ whole genome shotgun (WGS) entry which is preliminary data.</text>
</comment>
<keyword evidence="7" id="KW-1185">Reference proteome</keyword>
<dbReference type="InterPro" id="IPR032466">
    <property type="entry name" value="Metal_Hydrolase"/>
</dbReference>
<dbReference type="EMBL" id="CABFNO020001231">
    <property type="protein sequence ID" value="CAG9970382.1"/>
    <property type="molecule type" value="Genomic_DNA"/>
</dbReference>